<gene>
    <name evidence="1" type="ORF">MM415B00544_0006</name>
</gene>
<evidence type="ECO:0000313" key="1">
    <source>
        <dbReference type="EMBL" id="QJA64061.1"/>
    </source>
</evidence>
<dbReference type="EMBL" id="MT141512">
    <property type="protein sequence ID" value="QJA64061.1"/>
    <property type="molecule type" value="Genomic_DNA"/>
</dbReference>
<organism evidence="1">
    <name type="scientific">viral metagenome</name>
    <dbReference type="NCBI Taxonomy" id="1070528"/>
    <lineage>
        <taxon>unclassified sequences</taxon>
        <taxon>metagenomes</taxon>
        <taxon>organismal metagenomes</taxon>
    </lineage>
</organism>
<reference evidence="1" key="1">
    <citation type="submission" date="2020-03" db="EMBL/GenBank/DDBJ databases">
        <title>The deep terrestrial virosphere.</title>
        <authorList>
            <person name="Holmfeldt K."/>
            <person name="Nilsson E."/>
            <person name="Simone D."/>
            <person name="Lopez-Fernandez M."/>
            <person name="Wu X."/>
            <person name="de Brujin I."/>
            <person name="Lundin D."/>
            <person name="Andersson A."/>
            <person name="Bertilsson S."/>
            <person name="Dopson M."/>
        </authorList>
    </citation>
    <scope>NUCLEOTIDE SEQUENCE</scope>
    <source>
        <strain evidence="1">MM415B00544</strain>
    </source>
</reference>
<name>A0A6M3J4J9_9ZZZZ</name>
<dbReference type="AlphaFoldDB" id="A0A6M3J4J9"/>
<protein>
    <submittedName>
        <fullName evidence="1">Uncharacterized protein</fullName>
    </submittedName>
</protein>
<accession>A0A6M3J4J9</accession>
<sequence length="67" mass="7726">MAKDILQQDVFDGQPESVVVACVDFDGLLKFGDSALIRFTWASERWRGPWIDTRPSNYEPLTCIYRT</sequence>
<proteinExistence type="predicted"/>